<accession>A0A4Y8V9V9</accession>
<protein>
    <submittedName>
        <fullName evidence="1">Uncharacterized protein</fullName>
    </submittedName>
</protein>
<dbReference type="AlphaFoldDB" id="A0A4Y8V9V9"/>
<keyword evidence="2" id="KW-1185">Reference proteome</keyword>
<evidence type="ECO:0000313" key="2">
    <source>
        <dbReference type="Proteomes" id="UP000297872"/>
    </source>
</evidence>
<sequence length="179" mass="21020">MYYLRKISEQTWFAKPALDSDAISELSTIDHDLSVWKFSGNSINSEEIDNLALALAMTRSKIEELYIVKIDLSKIQKRYKWTVALHEELGLSYFDSMNNKHTNLILEDFWHQGFLAEFIKKEIECVDNYVYYDVPTLEELLYKAVENGMLAESRVKERGGDWKRSLKKMRDLHRLQTAS</sequence>
<dbReference type="Proteomes" id="UP000297872">
    <property type="component" value="Unassembled WGS sequence"/>
</dbReference>
<dbReference type="RefSeq" id="WP_134844384.1">
    <property type="nucleotide sequence ID" value="NZ_SGVY01000056.1"/>
</dbReference>
<evidence type="ECO:0000313" key="1">
    <source>
        <dbReference type="EMBL" id="TFH76143.1"/>
    </source>
</evidence>
<organism evidence="1 2">
    <name type="scientific">Segatella hominis</name>
    <dbReference type="NCBI Taxonomy" id="2518605"/>
    <lineage>
        <taxon>Bacteria</taxon>
        <taxon>Pseudomonadati</taxon>
        <taxon>Bacteroidota</taxon>
        <taxon>Bacteroidia</taxon>
        <taxon>Bacteroidales</taxon>
        <taxon>Prevotellaceae</taxon>
        <taxon>Segatella</taxon>
    </lineage>
</organism>
<dbReference type="GeneID" id="302996514"/>
<reference evidence="1 2" key="1">
    <citation type="submission" date="2019-02" db="EMBL/GenBank/DDBJ databases">
        <title>Draft Genome Sequence of the Prevotella sp. BCRC 81118, Isolated from Human Feces.</title>
        <authorList>
            <person name="Huang C.-H."/>
        </authorList>
    </citation>
    <scope>NUCLEOTIDE SEQUENCE [LARGE SCALE GENOMIC DNA]</scope>
    <source>
        <strain evidence="1 2">BCRC 81118</strain>
    </source>
</reference>
<comment type="caution">
    <text evidence="1">The sequence shown here is derived from an EMBL/GenBank/DDBJ whole genome shotgun (WGS) entry which is preliminary data.</text>
</comment>
<name>A0A4Y8V9V9_9BACT</name>
<proteinExistence type="predicted"/>
<dbReference type="OrthoDB" id="9947983at2"/>
<gene>
    <name evidence="1" type="ORF">EXN75_14710</name>
</gene>
<dbReference type="EMBL" id="SGVY01000056">
    <property type="protein sequence ID" value="TFH76143.1"/>
    <property type="molecule type" value="Genomic_DNA"/>
</dbReference>